<evidence type="ECO:0000313" key="3">
    <source>
        <dbReference type="Proteomes" id="UP000042997"/>
    </source>
</evidence>
<protein>
    <submittedName>
        <fullName evidence="2">Uncharacterized protein</fullName>
    </submittedName>
</protein>
<reference evidence="2 3" key="1">
    <citation type="journal article" date="2014" name="Genome Announc.">
        <title>Draft Genome Sequence of Propane- and Butane-Oxidizing Actinobacterium Rhodococcus ruber IEGM 231.</title>
        <authorList>
            <person name="Ivshina I.B."/>
            <person name="Kuyukina M.S."/>
            <person name="Krivoruchko A.V."/>
            <person name="Barbe V."/>
            <person name="Fischer C."/>
        </authorList>
    </citation>
    <scope>NUCLEOTIDE SEQUENCE [LARGE SCALE GENOMIC DNA]</scope>
</reference>
<name>A0A098BX56_9NOCA</name>
<dbReference type="AlphaFoldDB" id="A0A098BX56"/>
<dbReference type="Proteomes" id="UP000042997">
    <property type="component" value="Unassembled WGS sequence"/>
</dbReference>
<evidence type="ECO:0000313" key="2">
    <source>
        <dbReference type="EMBL" id="CDZ92306.1"/>
    </source>
</evidence>
<evidence type="ECO:0000256" key="1">
    <source>
        <dbReference type="SAM" id="MobiDB-lite"/>
    </source>
</evidence>
<dbReference type="RefSeq" id="WP_230831709.1">
    <property type="nucleotide sequence ID" value="NZ_JAJNCM010000010.1"/>
</dbReference>
<gene>
    <name evidence="2" type="ORF">RHRU231_930185</name>
</gene>
<accession>A0A098BX56</accession>
<sequence length="87" mass="9548">MSQPNGPSPRTRSVVVGIVVALWGTSVSAQIVSQFFRFEWVAPTGLNEIMTAVVMWLLARNHQAAKADPPPPPPQRPQADREAESRD</sequence>
<feature type="compositionally biased region" description="Basic and acidic residues" evidence="1">
    <location>
        <begin position="78"/>
        <end position="87"/>
    </location>
</feature>
<feature type="region of interest" description="Disordered" evidence="1">
    <location>
        <begin position="63"/>
        <end position="87"/>
    </location>
</feature>
<organism evidence="2 3">
    <name type="scientific">Rhodococcus ruber</name>
    <dbReference type="NCBI Taxonomy" id="1830"/>
    <lineage>
        <taxon>Bacteria</taxon>
        <taxon>Bacillati</taxon>
        <taxon>Actinomycetota</taxon>
        <taxon>Actinomycetes</taxon>
        <taxon>Mycobacteriales</taxon>
        <taxon>Nocardiaceae</taxon>
        <taxon>Rhodococcus</taxon>
    </lineage>
</organism>
<proteinExistence type="predicted"/>
<dbReference type="EMBL" id="CCSD01000109">
    <property type="protein sequence ID" value="CDZ92306.1"/>
    <property type="molecule type" value="Genomic_DNA"/>
</dbReference>